<dbReference type="PANTHER" id="PTHR13831:SF0">
    <property type="entry name" value="PROTEIN HIRA"/>
    <property type="match status" value="1"/>
</dbReference>
<feature type="domain" description="CAF1B/HIR1 beta-propeller" evidence="14">
    <location>
        <begin position="28"/>
        <end position="365"/>
    </location>
</feature>
<dbReference type="InterPro" id="IPR001680">
    <property type="entry name" value="WD40_rpt"/>
</dbReference>
<evidence type="ECO:0000259" key="13">
    <source>
        <dbReference type="Pfam" id="PF07569"/>
    </source>
</evidence>
<dbReference type="Pfam" id="PF07569">
    <property type="entry name" value="Hira"/>
    <property type="match status" value="1"/>
</dbReference>
<keyword evidence="4 10" id="KW-0853">WD repeat</keyword>
<keyword evidence="16" id="KW-1185">Reference proteome</keyword>
<name>A0A0D2LGN9_HYPSF</name>
<dbReference type="EMBL" id="KN817526">
    <property type="protein sequence ID" value="KJA26802.1"/>
    <property type="molecule type" value="Genomic_DNA"/>
</dbReference>
<dbReference type="Pfam" id="PF24105">
    <property type="entry name" value="Beta-prop_CAF1B_HIR1"/>
    <property type="match status" value="1"/>
</dbReference>
<dbReference type="CDD" id="cd00200">
    <property type="entry name" value="WD40"/>
    <property type="match status" value="1"/>
</dbReference>
<dbReference type="Proteomes" id="UP000054270">
    <property type="component" value="Unassembled WGS sequence"/>
</dbReference>
<sequence>MHFTKPAWVMHKDSAKSDQNNKRVSIFSVHVHPDGSRIATGGLDAKVRIWSTKPILNEASEKSGKPPKSLCTLTMHTGPVLTVRWAHSGKWLASGSDDETVMVWDHDPNARGKVWGTDEINVEGWKPLKRLQGHESDVTDVAWSPGDRYLASVGLDSAVMVWCGFTLERLRKLDQHQGFVKGVCWDPVGEFMATQSDDRTVKIWKTSDWSLEAEVRKPFEDSPGSTFFRRLSWSPDGAHITASNATNNKGYVFIAAVITRNTWTSEISLVGHENTVEVASYNPHIFLRNPSAPISTSNICSVVALGADDRSVSVWQTKSARPLIVAKEVFERQIMDLSWSWDGLTLYAASSDGTIAAFQFDPSELEGIATHTDQEQYLAKFGFTPPPLPEGYSHISKHEPAKIARAQTEQANGFDGRTGSHGPERVNILVAKRAPKDKKRAALVSTTTTSTPAASSSMAQPNGISTSARRAQLSHISDTPAQRAGPLQTPSRSFSNSFPAPSEQQFVDPRDSWAPGDVGQPMELDVQIDAYDTAGQASARGKRKAYESDEGGKPVIRPRTLGGDRPVEMHVPKPIASWTPSYASAERAPRPWADGPSNSKLEPMLPVPPLVTYLHSEVQGPYEVFEARNVEETGTTEIAYVSGKNTEWLDYLPSAALLVKATSSFCAVAMEDGCINVYSHNGRRLMPTLTLGYACAILDGNKHALLAVTVNGQLYSWNVKKQCVNFPPVSTQTIFGLSPNLSLVSASVRENGAPVVHCTNGVVYTYDGALASWVKLSETWWAEGSDVWQGRQRGNAPTANRGIMTAIEGSLAGAVDESAAAQTPRPPWWGTALTLGHLETRMHATRLLASPQEHRQALLVYAKKIADEGFRGKAEELVRELFGPVYWRPGGREETWNPTMVGLSKRDLLKDVLSVFARSKTLTRLAADWQDTLKKAMNEDQFL</sequence>
<dbReference type="InterPro" id="IPR011494">
    <property type="entry name" value="HIRA-like_C"/>
</dbReference>
<dbReference type="InterPro" id="IPR031120">
    <property type="entry name" value="HIR1-like"/>
</dbReference>
<dbReference type="GO" id="GO:0006351">
    <property type="term" value="P:DNA-templated transcription"/>
    <property type="evidence" value="ECO:0007669"/>
    <property type="project" value="InterPro"/>
</dbReference>
<organism evidence="15 16">
    <name type="scientific">Hypholoma sublateritium (strain FD-334 SS-4)</name>
    <dbReference type="NCBI Taxonomy" id="945553"/>
    <lineage>
        <taxon>Eukaryota</taxon>
        <taxon>Fungi</taxon>
        <taxon>Dikarya</taxon>
        <taxon>Basidiomycota</taxon>
        <taxon>Agaricomycotina</taxon>
        <taxon>Agaricomycetes</taxon>
        <taxon>Agaricomycetidae</taxon>
        <taxon>Agaricales</taxon>
        <taxon>Agaricineae</taxon>
        <taxon>Strophariaceae</taxon>
        <taxon>Hypholoma</taxon>
    </lineage>
</organism>
<dbReference type="GO" id="GO:0000417">
    <property type="term" value="C:HIR complex"/>
    <property type="evidence" value="ECO:0007669"/>
    <property type="project" value="TreeGrafter"/>
</dbReference>
<dbReference type="InterPro" id="IPR036322">
    <property type="entry name" value="WD40_repeat_dom_sf"/>
</dbReference>
<keyword evidence="8 11" id="KW-0804">Transcription</keyword>
<reference evidence="16" key="1">
    <citation type="submission" date="2014-04" db="EMBL/GenBank/DDBJ databases">
        <title>Evolutionary Origins and Diversification of the Mycorrhizal Mutualists.</title>
        <authorList>
            <consortium name="DOE Joint Genome Institute"/>
            <consortium name="Mycorrhizal Genomics Consortium"/>
            <person name="Kohler A."/>
            <person name="Kuo A."/>
            <person name="Nagy L.G."/>
            <person name="Floudas D."/>
            <person name="Copeland A."/>
            <person name="Barry K.W."/>
            <person name="Cichocki N."/>
            <person name="Veneault-Fourrey C."/>
            <person name="LaButti K."/>
            <person name="Lindquist E.A."/>
            <person name="Lipzen A."/>
            <person name="Lundell T."/>
            <person name="Morin E."/>
            <person name="Murat C."/>
            <person name="Riley R."/>
            <person name="Ohm R."/>
            <person name="Sun H."/>
            <person name="Tunlid A."/>
            <person name="Henrissat B."/>
            <person name="Grigoriev I.V."/>
            <person name="Hibbett D.S."/>
            <person name="Martin F."/>
        </authorList>
    </citation>
    <scope>NUCLEOTIDE SEQUENCE [LARGE SCALE GENOMIC DNA]</scope>
    <source>
        <strain evidence="16">FD-334 SS-4</strain>
    </source>
</reference>
<dbReference type="OMA" id="RGSWDGD"/>
<feature type="compositionally biased region" description="Low complexity" evidence="12">
    <location>
        <begin position="442"/>
        <end position="459"/>
    </location>
</feature>
<dbReference type="GO" id="GO:0006355">
    <property type="term" value="P:regulation of DNA-templated transcription"/>
    <property type="evidence" value="ECO:0007669"/>
    <property type="project" value="InterPro"/>
</dbReference>
<keyword evidence="6 11" id="KW-0156">Chromatin regulator</keyword>
<evidence type="ECO:0000256" key="11">
    <source>
        <dbReference type="RuleBase" id="RU364014"/>
    </source>
</evidence>
<dbReference type="SUPFAM" id="SSF63829">
    <property type="entry name" value="Calcium-dependent phosphotriesterase"/>
    <property type="match status" value="1"/>
</dbReference>
<comment type="function">
    <text evidence="11">Required for replication-independent chromatin assembly and for the periodic repression of histone gene transcription during the cell cycle.</text>
</comment>
<feature type="region of interest" description="Disordered" evidence="12">
    <location>
        <begin position="535"/>
        <end position="568"/>
    </location>
</feature>
<evidence type="ECO:0000313" key="16">
    <source>
        <dbReference type="Proteomes" id="UP000054270"/>
    </source>
</evidence>
<comment type="subcellular location">
    <subcellularLocation>
        <location evidence="1 11">Nucleus</location>
    </subcellularLocation>
</comment>
<feature type="repeat" description="WD" evidence="10">
    <location>
        <begin position="173"/>
        <end position="205"/>
    </location>
</feature>
<dbReference type="SUPFAM" id="SSF50978">
    <property type="entry name" value="WD40 repeat-like"/>
    <property type="match status" value="1"/>
</dbReference>
<evidence type="ECO:0000256" key="1">
    <source>
        <dbReference type="ARBA" id="ARBA00004123"/>
    </source>
</evidence>
<keyword evidence="9 11" id="KW-0539">Nucleus</keyword>
<evidence type="ECO:0000256" key="4">
    <source>
        <dbReference type="ARBA" id="ARBA00022574"/>
    </source>
</evidence>
<evidence type="ECO:0000256" key="3">
    <source>
        <dbReference type="ARBA" id="ARBA00022491"/>
    </source>
</evidence>
<feature type="compositionally biased region" description="Polar residues" evidence="12">
    <location>
        <begin position="488"/>
        <end position="505"/>
    </location>
</feature>
<gene>
    <name evidence="15" type="ORF">HYPSUDRAFT_35961</name>
</gene>
<dbReference type="InterPro" id="IPR055410">
    <property type="entry name" value="Beta-prop_CAF1B_HIR1"/>
</dbReference>
<keyword evidence="7 11" id="KW-0805">Transcription regulation</keyword>
<feature type="repeat" description="WD" evidence="10">
    <location>
        <begin position="19"/>
        <end position="51"/>
    </location>
</feature>
<feature type="region of interest" description="Disordered" evidence="12">
    <location>
        <begin position="430"/>
        <end position="510"/>
    </location>
</feature>
<dbReference type="SMART" id="SM00320">
    <property type="entry name" value="WD40"/>
    <property type="match status" value="6"/>
</dbReference>
<evidence type="ECO:0000256" key="6">
    <source>
        <dbReference type="ARBA" id="ARBA00022853"/>
    </source>
</evidence>
<feature type="domain" description="Protein HIRA-like C-terminal" evidence="13">
    <location>
        <begin position="682"/>
        <end position="881"/>
    </location>
</feature>
<feature type="repeat" description="WD" evidence="10">
    <location>
        <begin position="73"/>
        <end position="105"/>
    </location>
</feature>
<keyword evidence="5 11" id="KW-0677">Repeat</keyword>
<dbReference type="Gene3D" id="2.130.10.10">
    <property type="entry name" value="YVTN repeat-like/Quinoprotein amine dehydrogenase"/>
    <property type="match status" value="2"/>
</dbReference>
<dbReference type="InterPro" id="IPR015943">
    <property type="entry name" value="WD40/YVTN_repeat-like_dom_sf"/>
</dbReference>
<dbReference type="OrthoDB" id="1741719at2759"/>
<keyword evidence="3 11" id="KW-0678">Repressor</keyword>
<protein>
    <recommendedName>
        <fullName evidence="11">Protein HIR</fullName>
    </recommendedName>
</protein>
<accession>A0A0D2LGN9</accession>
<evidence type="ECO:0000256" key="12">
    <source>
        <dbReference type="SAM" id="MobiDB-lite"/>
    </source>
</evidence>
<evidence type="ECO:0000256" key="2">
    <source>
        <dbReference type="ARBA" id="ARBA00007306"/>
    </source>
</evidence>
<evidence type="ECO:0000256" key="10">
    <source>
        <dbReference type="PROSITE-ProRule" id="PRU00221"/>
    </source>
</evidence>
<comment type="similarity">
    <text evidence="2 11">Belongs to the WD repeat HIR1 family.</text>
</comment>
<dbReference type="PANTHER" id="PTHR13831">
    <property type="entry name" value="MEMBER OF THE HIR1 FAMILY OF WD-REPEAT PROTEINS"/>
    <property type="match status" value="1"/>
</dbReference>
<evidence type="ECO:0000259" key="14">
    <source>
        <dbReference type="Pfam" id="PF24105"/>
    </source>
</evidence>
<evidence type="ECO:0000256" key="9">
    <source>
        <dbReference type="ARBA" id="ARBA00023242"/>
    </source>
</evidence>
<dbReference type="PROSITE" id="PS50294">
    <property type="entry name" value="WD_REPEATS_REGION"/>
    <property type="match status" value="4"/>
</dbReference>
<evidence type="ECO:0000256" key="8">
    <source>
        <dbReference type="ARBA" id="ARBA00023163"/>
    </source>
</evidence>
<feature type="repeat" description="WD" evidence="10">
    <location>
        <begin position="131"/>
        <end position="162"/>
    </location>
</feature>
<dbReference type="GO" id="GO:0031491">
    <property type="term" value="F:nucleosome binding"/>
    <property type="evidence" value="ECO:0007669"/>
    <property type="project" value="TreeGrafter"/>
</dbReference>
<dbReference type="STRING" id="945553.A0A0D2LGN9"/>
<dbReference type="GO" id="GO:0000785">
    <property type="term" value="C:chromatin"/>
    <property type="evidence" value="ECO:0007669"/>
    <property type="project" value="TreeGrafter"/>
</dbReference>
<dbReference type="GO" id="GO:0006338">
    <property type="term" value="P:chromatin remodeling"/>
    <property type="evidence" value="ECO:0007669"/>
    <property type="project" value="InterPro"/>
</dbReference>
<dbReference type="AlphaFoldDB" id="A0A0D2LGN9"/>
<evidence type="ECO:0000256" key="5">
    <source>
        <dbReference type="ARBA" id="ARBA00022737"/>
    </source>
</evidence>
<evidence type="ECO:0000256" key="7">
    <source>
        <dbReference type="ARBA" id="ARBA00023015"/>
    </source>
</evidence>
<dbReference type="GO" id="GO:0005634">
    <property type="term" value="C:nucleus"/>
    <property type="evidence" value="ECO:0007669"/>
    <property type="project" value="UniProtKB-SubCell"/>
</dbReference>
<evidence type="ECO:0000313" key="15">
    <source>
        <dbReference type="EMBL" id="KJA26802.1"/>
    </source>
</evidence>
<feature type="compositionally biased region" description="Polar residues" evidence="12">
    <location>
        <begin position="460"/>
        <end position="480"/>
    </location>
</feature>
<dbReference type="PROSITE" id="PS50082">
    <property type="entry name" value="WD_REPEATS_2"/>
    <property type="match status" value="4"/>
</dbReference>
<proteinExistence type="inferred from homology"/>